<protein>
    <recommendedName>
        <fullName evidence="4">Transmembrane protein 238</fullName>
    </recommendedName>
</protein>
<feature type="transmembrane region" description="Helical" evidence="1">
    <location>
        <begin position="12"/>
        <end position="35"/>
    </location>
</feature>
<keyword evidence="3" id="KW-1185">Reference proteome</keyword>
<evidence type="ECO:0000313" key="3">
    <source>
        <dbReference type="Proteomes" id="UP000296049"/>
    </source>
</evidence>
<name>R0KK35_ANAPL</name>
<proteinExistence type="predicted"/>
<evidence type="ECO:0008006" key="4">
    <source>
        <dbReference type="Google" id="ProtNLM"/>
    </source>
</evidence>
<dbReference type="InterPro" id="IPR029365">
    <property type="entry name" value="TMEM238"/>
</dbReference>
<gene>
    <name evidence="2" type="ORF">Anapl_12580</name>
</gene>
<evidence type="ECO:0000256" key="1">
    <source>
        <dbReference type="SAM" id="Phobius"/>
    </source>
</evidence>
<keyword evidence="1" id="KW-0472">Membrane</keyword>
<dbReference type="PANTHER" id="PTHR28613:SF2">
    <property type="entry name" value="TRANSMEMBRANE PROTEIN 238-LIKE"/>
    <property type="match status" value="1"/>
</dbReference>
<organism evidence="2 3">
    <name type="scientific">Anas platyrhynchos</name>
    <name type="common">Mallard</name>
    <name type="synonym">Anas boschas</name>
    <dbReference type="NCBI Taxonomy" id="8839"/>
    <lineage>
        <taxon>Eukaryota</taxon>
        <taxon>Metazoa</taxon>
        <taxon>Chordata</taxon>
        <taxon>Craniata</taxon>
        <taxon>Vertebrata</taxon>
        <taxon>Euteleostomi</taxon>
        <taxon>Archelosauria</taxon>
        <taxon>Archosauria</taxon>
        <taxon>Dinosauria</taxon>
        <taxon>Saurischia</taxon>
        <taxon>Theropoda</taxon>
        <taxon>Coelurosauria</taxon>
        <taxon>Aves</taxon>
        <taxon>Neognathae</taxon>
        <taxon>Galloanserae</taxon>
        <taxon>Anseriformes</taxon>
        <taxon>Anatidae</taxon>
        <taxon>Anatinae</taxon>
        <taxon>Anas</taxon>
    </lineage>
</organism>
<keyword evidence="1" id="KW-1133">Transmembrane helix</keyword>
<accession>R0KK35</accession>
<dbReference type="EMBL" id="KB746093">
    <property type="protein sequence ID" value="EOA93518.1"/>
    <property type="molecule type" value="Genomic_DNA"/>
</dbReference>
<dbReference type="Pfam" id="PF15125">
    <property type="entry name" value="TMEM238"/>
    <property type="match status" value="1"/>
</dbReference>
<dbReference type="PANTHER" id="PTHR28613">
    <property type="entry name" value="SI:CH211-232M10.4-RELATED"/>
    <property type="match status" value="1"/>
</dbReference>
<reference evidence="3" key="1">
    <citation type="journal article" date="2013" name="Nat. Genet.">
        <title>The duck genome and transcriptome provide insight into an avian influenza virus reservoir species.</title>
        <authorList>
            <person name="Huang Y."/>
            <person name="Li Y."/>
            <person name="Burt D.W."/>
            <person name="Chen H."/>
            <person name="Zhang Y."/>
            <person name="Qian W."/>
            <person name="Kim H."/>
            <person name="Gan S."/>
            <person name="Zhao Y."/>
            <person name="Li J."/>
            <person name="Yi K."/>
            <person name="Feng H."/>
            <person name="Zhu P."/>
            <person name="Li B."/>
            <person name="Liu Q."/>
            <person name="Fairley S."/>
            <person name="Magor K.E."/>
            <person name="Du Z."/>
            <person name="Hu X."/>
            <person name="Goodman L."/>
            <person name="Tafer H."/>
            <person name="Vignal A."/>
            <person name="Lee T."/>
            <person name="Kim K.W."/>
            <person name="Sheng Z."/>
            <person name="An Y."/>
            <person name="Searle S."/>
            <person name="Herrero J."/>
            <person name="Groenen M.A."/>
            <person name="Crooijmans R.P."/>
            <person name="Faraut T."/>
            <person name="Cai Q."/>
            <person name="Webster R.G."/>
            <person name="Aldridge J.R."/>
            <person name="Warren W.C."/>
            <person name="Bartschat S."/>
            <person name="Kehr S."/>
            <person name="Marz M."/>
            <person name="Stadler P.F."/>
            <person name="Smith J."/>
            <person name="Kraus R.H."/>
            <person name="Zhao Y."/>
            <person name="Ren L."/>
            <person name="Fei J."/>
            <person name="Morisson M."/>
            <person name="Kaiser P."/>
            <person name="Griffin D.K."/>
            <person name="Rao M."/>
            <person name="Pitel F."/>
            <person name="Wang J."/>
            <person name="Li N."/>
        </authorList>
    </citation>
    <scope>NUCLEOTIDE SEQUENCE [LARGE SCALE GENOMIC DNA]</scope>
</reference>
<dbReference type="Proteomes" id="UP000296049">
    <property type="component" value="Unassembled WGS sequence"/>
</dbReference>
<keyword evidence="1" id="KW-0812">Transmembrane</keyword>
<feature type="transmembrane region" description="Helical" evidence="1">
    <location>
        <begin position="41"/>
        <end position="63"/>
    </location>
</feature>
<evidence type="ECO:0000313" key="2">
    <source>
        <dbReference type="EMBL" id="EOA93518.1"/>
    </source>
</evidence>
<sequence length="233" mass="25175">MALRGLAGRCAAILLLALLCDVVGLILLLLGIFAPLSYWDFLVYMGSLLLAFSLVFWVFWYTFNIENPTEVETSMCRVSTAADGVLPPSWCPKGMFLLTNKPVSSRCLGTTPRGNGCKVPITTCPHYHDCQAHEDPWEAVVPMGCDLLVHFPLCNLSALRCSPVCVALGRVELAPQNVAQSIPMPRGGINHFEQGLLQAAAGFGHAQGMQHVQPQTLLLPVPSSWTGNVPSSS</sequence>
<dbReference type="AlphaFoldDB" id="R0KK35"/>